<feature type="transmembrane region" description="Helical" evidence="6">
    <location>
        <begin position="337"/>
        <end position="358"/>
    </location>
</feature>
<evidence type="ECO:0000256" key="4">
    <source>
        <dbReference type="ARBA" id="ARBA00022989"/>
    </source>
</evidence>
<dbReference type="PANTHER" id="PTHR30294:SF29">
    <property type="entry name" value="MULTIDRUG ABC TRANSPORTER PERMEASE YBHS-RELATED"/>
    <property type="match status" value="1"/>
</dbReference>
<feature type="transmembrane region" description="Helical" evidence="6">
    <location>
        <begin position="308"/>
        <end position="325"/>
    </location>
</feature>
<dbReference type="RefSeq" id="WP_406770825.1">
    <property type="nucleotide sequence ID" value="NZ_JBJHZZ010000017.1"/>
</dbReference>
<feature type="transmembrane region" description="Helical" evidence="6">
    <location>
        <begin position="183"/>
        <end position="199"/>
    </location>
</feature>
<feature type="transmembrane region" description="Helical" evidence="6">
    <location>
        <begin position="364"/>
        <end position="385"/>
    </location>
</feature>
<keyword evidence="3 6" id="KW-0812">Transmembrane</keyword>
<evidence type="ECO:0000256" key="1">
    <source>
        <dbReference type="ARBA" id="ARBA00004651"/>
    </source>
</evidence>
<keyword evidence="2" id="KW-1003">Cell membrane</keyword>
<gene>
    <name evidence="8" type="ORF">ACJDUG_15720</name>
</gene>
<comment type="subcellular location">
    <subcellularLocation>
        <location evidence="1">Cell membrane</location>
        <topology evidence="1">Multi-pass membrane protein</topology>
    </subcellularLocation>
</comment>
<evidence type="ECO:0000256" key="2">
    <source>
        <dbReference type="ARBA" id="ARBA00022475"/>
    </source>
</evidence>
<evidence type="ECO:0000256" key="3">
    <source>
        <dbReference type="ARBA" id="ARBA00022692"/>
    </source>
</evidence>
<keyword evidence="9" id="KW-1185">Reference proteome</keyword>
<reference evidence="8 9" key="1">
    <citation type="submission" date="2024-11" db="EMBL/GenBank/DDBJ databases">
        <authorList>
            <person name="Heng Y.C."/>
            <person name="Lim A.C.H."/>
            <person name="Lee J.K.Y."/>
            <person name="Kittelmann S."/>
        </authorList>
    </citation>
    <scope>NUCLEOTIDE SEQUENCE [LARGE SCALE GENOMIC DNA]</scope>
    <source>
        <strain evidence="8 9">WILCCON 0185</strain>
    </source>
</reference>
<dbReference type="Pfam" id="PF12698">
    <property type="entry name" value="ABC2_membrane_3"/>
    <property type="match status" value="1"/>
</dbReference>
<dbReference type="EMBL" id="JBJHZZ010000017">
    <property type="protein sequence ID" value="MFL0248396.1"/>
    <property type="molecule type" value="Genomic_DNA"/>
</dbReference>
<accession>A0ABW8T8F2</accession>
<dbReference type="Gene3D" id="3.40.1710.10">
    <property type="entry name" value="abc type-2 transporter like domain"/>
    <property type="match status" value="1"/>
</dbReference>
<dbReference type="Proteomes" id="UP001623591">
    <property type="component" value="Unassembled WGS sequence"/>
</dbReference>
<feature type="domain" description="ABC-2 type transporter transmembrane" evidence="7">
    <location>
        <begin position="21"/>
        <end position="380"/>
    </location>
</feature>
<keyword evidence="4 6" id="KW-1133">Transmembrane helix</keyword>
<evidence type="ECO:0000256" key="5">
    <source>
        <dbReference type="ARBA" id="ARBA00023136"/>
    </source>
</evidence>
<organism evidence="8 9">
    <name type="scientific">Candidatus Clostridium stratigraminis</name>
    <dbReference type="NCBI Taxonomy" id="3381661"/>
    <lineage>
        <taxon>Bacteria</taxon>
        <taxon>Bacillati</taxon>
        <taxon>Bacillota</taxon>
        <taxon>Clostridia</taxon>
        <taxon>Eubacteriales</taxon>
        <taxon>Clostridiaceae</taxon>
        <taxon>Clostridium</taxon>
    </lineage>
</organism>
<protein>
    <submittedName>
        <fullName evidence="8">ABC transporter permease</fullName>
    </submittedName>
</protein>
<dbReference type="InterPro" id="IPR013525">
    <property type="entry name" value="ABC2_TM"/>
</dbReference>
<keyword evidence="5 6" id="KW-0472">Membrane</keyword>
<feature type="transmembrane region" description="Helical" evidence="6">
    <location>
        <begin position="236"/>
        <end position="256"/>
    </location>
</feature>
<feature type="transmembrane region" description="Helical" evidence="6">
    <location>
        <begin position="276"/>
        <end position="302"/>
    </location>
</feature>
<comment type="caution">
    <text evidence="8">The sequence shown here is derived from an EMBL/GenBank/DDBJ whole genome shotgun (WGS) entry which is preliminary data.</text>
</comment>
<evidence type="ECO:0000313" key="8">
    <source>
        <dbReference type="EMBL" id="MFL0248396.1"/>
    </source>
</evidence>
<name>A0ABW8T8F2_9CLOT</name>
<proteinExistence type="predicted"/>
<dbReference type="InterPro" id="IPR051449">
    <property type="entry name" value="ABC-2_transporter_component"/>
</dbReference>
<dbReference type="PANTHER" id="PTHR30294">
    <property type="entry name" value="MEMBRANE COMPONENT OF ABC TRANSPORTER YHHJ-RELATED"/>
    <property type="match status" value="1"/>
</dbReference>
<sequence>MGNNIIWIVFKKELIDIFRDKKTLIMSILIPLIIFPVLFGVIGKSIDKNTKQVENNLKIAIIDESENSSLAKFLKEQKNINVIASANIAEDVKNGKILAALQIPSDFDVNMGKETAVNIKLTYDNSSQQSQMTMSSINSYIDAYSKAIVAERLGKRNISAEILNPIKVETITSVKEDEGTGKLMLSLMLPLLLVVYSVSGPMSAAVDLGAGEKERGTLEPLLTTQAGRMSLLWGKFLAITIMGLISTLSSLAGLFIAMKQKNGFFNGAQGSLSTEVILLIGLVTLLLTMVFGALELSISIYARSFKEAQTYIAPLLMISFIPTYATYMLDAKSIDNFYFHIPLANAVCLLKEFIAGIYNYSHIGITFGWITVYIVTAVLFARYMFSKETVIFRT</sequence>
<evidence type="ECO:0000259" key="7">
    <source>
        <dbReference type="Pfam" id="PF12698"/>
    </source>
</evidence>
<feature type="transmembrane region" description="Helical" evidence="6">
    <location>
        <begin position="24"/>
        <end position="42"/>
    </location>
</feature>
<evidence type="ECO:0000256" key="6">
    <source>
        <dbReference type="SAM" id="Phobius"/>
    </source>
</evidence>
<evidence type="ECO:0000313" key="9">
    <source>
        <dbReference type="Proteomes" id="UP001623591"/>
    </source>
</evidence>